<dbReference type="Pfam" id="PF00455">
    <property type="entry name" value="DeoRC"/>
    <property type="match status" value="1"/>
</dbReference>
<keyword evidence="9" id="KW-1185">Reference proteome</keyword>
<dbReference type="SMART" id="SM01134">
    <property type="entry name" value="DeoRC"/>
    <property type="match status" value="1"/>
</dbReference>
<dbReference type="EMBL" id="JBHUCJ010000004">
    <property type="protein sequence ID" value="MFD3222514.1"/>
    <property type="molecule type" value="Genomic_DNA"/>
</dbReference>
<dbReference type="SMART" id="SM00420">
    <property type="entry name" value="HTH_DEOR"/>
    <property type="match status" value="1"/>
</dbReference>
<dbReference type="InterPro" id="IPR036390">
    <property type="entry name" value="WH_DNA-bd_sf"/>
</dbReference>
<evidence type="ECO:0000313" key="9">
    <source>
        <dbReference type="Proteomes" id="UP001598201"/>
    </source>
</evidence>
<keyword evidence="3" id="KW-0804">Transcription</keyword>
<dbReference type="InterPro" id="IPR050313">
    <property type="entry name" value="Carb_Metab_HTH_regulators"/>
</dbReference>
<dbReference type="PRINTS" id="PR00037">
    <property type="entry name" value="HTHLACR"/>
</dbReference>
<dbReference type="SUPFAM" id="SSF46785">
    <property type="entry name" value="Winged helix' DNA-binding domain"/>
    <property type="match status" value="1"/>
</dbReference>
<dbReference type="Pfam" id="PF08220">
    <property type="entry name" value="HTH_DeoR"/>
    <property type="match status" value="1"/>
</dbReference>
<organism evidence="6 8">
    <name type="scientific">Rahnella sp. (strain Y9602)</name>
    <dbReference type="NCBI Taxonomy" id="2703885"/>
    <lineage>
        <taxon>Bacteria</taxon>
        <taxon>Pseudomonadati</taxon>
        <taxon>Pseudomonadota</taxon>
        <taxon>Gammaproteobacteria</taxon>
        <taxon>Enterobacterales</taxon>
        <taxon>Yersiniaceae</taxon>
        <taxon>Rahnella</taxon>
    </lineage>
</organism>
<evidence type="ECO:0000313" key="7">
    <source>
        <dbReference type="EMBL" id="MFD3222514.1"/>
    </source>
</evidence>
<dbReference type="PROSITE" id="PS51000">
    <property type="entry name" value="HTH_DEOR_2"/>
    <property type="match status" value="1"/>
</dbReference>
<keyword evidence="2 7" id="KW-0238">DNA-binding</keyword>
<reference evidence="7 9" key="3">
    <citation type="submission" date="2024-09" db="EMBL/GenBank/DDBJ databases">
        <title>Genomes of Rahnella.</title>
        <authorList>
            <person name="Mnguni F.C."/>
            <person name="Shin G.Y."/>
            <person name="Coutinho T."/>
        </authorList>
    </citation>
    <scope>NUCLEOTIDE SEQUENCE [LARGE SCALE GENOMIC DNA]</scope>
    <source>
        <strain evidence="7 9">20WA0057</strain>
    </source>
</reference>
<gene>
    <name evidence="6" type="ordered locus">Rahaq_3495</name>
    <name evidence="7" type="ORF">ACFPK4_03145</name>
</gene>
<dbReference type="AlphaFoldDB" id="A0A0H3FE77"/>
<dbReference type="InterPro" id="IPR036388">
    <property type="entry name" value="WH-like_DNA-bd_sf"/>
</dbReference>
<dbReference type="GO" id="GO:0003700">
    <property type="term" value="F:DNA-binding transcription factor activity"/>
    <property type="evidence" value="ECO:0007669"/>
    <property type="project" value="InterPro"/>
</dbReference>
<dbReference type="EMBL" id="CP002505">
    <property type="protein sequence ID" value="ADW75087.1"/>
    <property type="molecule type" value="Genomic_DNA"/>
</dbReference>
<dbReference type="HOGENOM" id="CLU_060699_1_2_6"/>
<feature type="domain" description="HTH deoR-type" evidence="5">
    <location>
        <begin position="3"/>
        <end position="58"/>
    </location>
</feature>
<dbReference type="InterPro" id="IPR014036">
    <property type="entry name" value="DeoR-like_C"/>
</dbReference>
<dbReference type="PANTHER" id="PTHR30363:SF44">
    <property type="entry name" value="AGA OPERON TRANSCRIPTIONAL REPRESSOR-RELATED"/>
    <property type="match status" value="1"/>
</dbReference>
<reference evidence="8" key="1">
    <citation type="submission" date="2011-01" db="EMBL/GenBank/DDBJ databases">
        <title>Complete sequence of chromosome of Rahnella sp. Y9602.</title>
        <authorList>
            <consortium name="US DOE Joint Genome Institute"/>
            <person name="Lucas S."/>
            <person name="Copeland A."/>
            <person name="Lapidus A."/>
            <person name="Cheng J.-F."/>
            <person name="Goodwin L."/>
            <person name="Pitluck S."/>
            <person name="Lu M."/>
            <person name="Detter J.C."/>
            <person name="Han C."/>
            <person name="Tapia R."/>
            <person name="Land M."/>
            <person name="Hauser L."/>
            <person name="Kyrpides N."/>
            <person name="Ivanova N."/>
            <person name="Ovchinnikova G."/>
            <person name="Pagani I."/>
            <person name="Sobecky P.A."/>
            <person name="Martinez R.J."/>
            <person name="Woyke T."/>
        </authorList>
    </citation>
    <scope>NUCLEOTIDE SEQUENCE [LARGE SCALE GENOMIC DNA]</scope>
    <source>
        <strain evidence="8">Y9602</strain>
    </source>
</reference>
<proteinExistence type="predicted"/>
<keyword evidence="1" id="KW-0805">Transcription regulation</keyword>
<dbReference type="PANTHER" id="PTHR30363">
    <property type="entry name" value="HTH-TYPE TRANSCRIPTIONAL REGULATOR SRLR-RELATED"/>
    <property type="match status" value="1"/>
</dbReference>
<dbReference type="PROSITE" id="PS00894">
    <property type="entry name" value="HTH_DEOR_1"/>
    <property type="match status" value="1"/>
</dbReference>
<dbReference type="InterPro" id="IPR018356">
    <property type="entry name" value="Tscrpt_reg_HTH_DeoR_CS"/>
</dbReference>
<evidence type="ECO:0000256" key="3">
    <source>
        <dbReference type="ARBA" id="ARBA00023163"/>
    </source>
</evidence>
<evidence type="ECO:0000313" key="8">
    <source>
        <dbReference type="Proteomes" id="UP000007257"/>
    </source>
</evidence>
<name>A0A0H3FE77_RAHSY</name>
<accession>A0A0H3FE77</accession>
<dbReference type="InterPro" id="IPR037171">
    <property type="entry name" value="NagB/RpiA_transferase-like"/>
</dbReference>
<evidence type="ECO:0000256" key="4">
    <source>
        <dbReference type="SAM" id="MobiDB-lite"/>
    </source>
</evidence>
<reference evidence="6 8" key="2">
    <citation type="journal article" date="2012" name="J. Bacteriol.">
        <title>Complete Genome Sequence of Rahnella sp. Strain Y9602, a Gammaproteobacterium Isolate from Metal- and Radionuclide-Contaminated Soil.</title>
        <authorList>
            <person name="Martinez R.J."/>
            <person name="Bruce D."/>
            <person name="Detter C."/>
            <person name="Goodwin L.A."/>
            <person name="Han J."/>
            <person name="Han C.S."/>
            <person name="Held B."/>
            <person name="Land M.L."/>
            <person name="Mikhailova N."/>
            <person name="Nolan M."/>
            <person name="Pennacchio L."/>
            <person name="Pitluck S."/>
            <person name="Tapia R."/>
            <person name="Woyke T."/>
            <person name="Sobecky P.A."/>
        </authorList>
    </citation>
    <scope>NUCLEOTIDE SEQUENCE [LARGE SCALE GENOMIC DNA]</scope>
    <source>
        <strain evidence="6 8">Y9602</strain>
    </source>
</reference>
<evidence type="ECO:0000313" key="6">
    <source>
        <dbReference type="EMBL" id="ADW75087.1"/>
    </source>
</evidence>
<evidence type="ECO:0000259" key="5">
    <source>
        <dbReference type="PROSITE" id="PS51000"/>
    </source>
</evidence>
<dbReference type="eggNOG" id="COG1349">
    <property type="taxonomic scope" value="Bacteria"/>
</dbReference>
<dbReference type="GO" id="GO:0003677">
    <property type="term" value="F:DNA binding"/>
    <property type="evidence" value="ECO:0007669"/>
    <property type="project" value="UniProtKB-KW"/>
</dbReference>
<evidence type="ECO:0000256" key="1">
    <source>
        <dbReference type="ARBA" id="ARBA00023015"/>
    </source>
</evidence>
<sequence>MLPVERHRYITEILSQRGRILVQEVAQLCRISLETARRDLALLEKRGVLLRSHGGAVFKEHSAAEKTYVPSQIEQGESFRDRSNQSPDSKTRIAKRALQLINPGDCLLLDSSSSSWFLARQLPDIQLVVLTNSVHIIQTLAVKANVRVIGLGGEYSAKYEDFVGVLAEQMLKEFVINKLFFSCHGISHEGGIRESNEHHARLKQQMLLSSEHKILLADSSKFGRRSFARICHYREIDTLITDHLEDEEFRQELAWSNVNVIEVSPSPLQKKTKNSRNGPLAAAHN</sequence>
<dbReference type="Gene3D" id="1.10.10.10">
    <property type="entry name" value="Winged helix-like DNA-binding domain superfamily/Winged helix DNA-binding domain"/>
    <property type="match status" value="1"/>
</dbReference>
<dbReference type="Proteomes" id="UP000007257">
    <property type="component" value="Chromosome"/>
</dbReference>
<dbReference type="KEGG" id="rah:Rahaq_3495"/>
<evidence type="ECO:0000256" key="2">
    <source>
        <dbReference type="ARBA" id="ARBA00023125"/>
    </source>
</evidence>
<dbReference type="OrthoDB" id="6846621at2"/>
<dbReference type="Proteomes" id="UP001598201">
    <property type="component" value="Unassembled WGS sequence"/>
</dbReference>
<dbReference type="SUPFAM" id="SSF100950">
    <property type="entry name" value="NagB/RpiA/CoA transferase-like"/>
    <property type="match status" value="1"/>
</dbReference>
<protein>
    <submittedName>
        <fullName evidence="7">DeoR/GlpR family DNA-binding transcription regulator</fullName>
    </submittedName>
    <submittedName>
        <fullName evidence="6">Transcriptional regulator, DeoR family</fullName>
    </submittedName>
</protein>
<dbReference type="InterPro" id="IPR001034">
    <property type="entry name" value="DeoR_HTH"/>
</dbReference>
<feature type="region of interest" description="Disordered" evidence="4">
    <location>
        <begin position="266"/>
        <end position="285"/>
    </location>
</feature>
<dbReference type="RefSeq" id="WP_013576779.1">
    <property type="nucleotide sequence ID" value="NC_015061.1"/>
</dbReference>